<dbReference type="Gene3D" id="3.40.930.10">
    <property type="entry name" value="Mannitol-specific EII, Chain A"/>
    <property type="match status" value="1"/>
</dbReference>
<keyword evidence="12" id="KW-0670">Pyruvate</keyword>
<keyword evidence="2" id="KW-0813">Transport</keyword>
<evidence type="ECO:0000313" key="12">
    <source>
        <dbReference type="EMBL" id="VBB09833.1"/>
    </source>
</evidence>
<dbReference type="OrthoDB" id="369398at2"/>
<dbReference type="Proteomes" id="UP000277811">
    <property type="component" value="Unassembled WGS sequence"/>
</dbReference>
<protein>
    <recommendedName>
        <fullName evidence="9">Ascorbate-specific PTS system EIIA component</fullName>
    </recommendedName>
    <alternativeName>
        <fullName evidence="10">Ascorbate-specific phosphotransferase enzyme IIA component</fullName>
    </alternativeName>
</protein>
<evidence type="ECO:0000313" key="13">
    <source>
        <dbReference type="Proteomes" id="UP000277811"/>
    </source>
</evidence>
<dbReference type="InterPro" id="IPR051351">
    <property type="entry name" value="Ascorbate-PTS_EIIA_comp"/>
</dbReference>
<dbReference type="PROSITE" id="PS51094">
    <property type="entry name" value="PTS_EIIA_TYPE_2"/>
    <property type="match status" value="1"/>
</dbReference>
<keyword evidence="4" id="KW-0597">Phosphoprotein</keyword>
<evidence type="ECO:0000256" key="8">
    <source>
        <dbReference type="ARBA" id="ARBA00037387"/>
    </source>
</evidence>
<dbReference type="AlphaFoldDB" id="A0A498RI97"/>
<dbReference type="GO" id="GO:0009401">
    <property type="term" value="P:phosphoenolpyruvate-dependent sugar phosphotransferase system"/>
    <property type="evidence" value="ECO:0007669"/>
    <property type="project" value="UniProtKB-KW"/>
</dbReference>
<evidence type="ECO:0000256" key="10">
    <source>
        <dbReference type="ARBA" id="ARBA00042072"/>
    </source>
</evidence>
<dbReference type="InterPro" id="IPR016152">
    <property type="entry name" value="PTrfase/Anion_transptr"/>
</dbReference>
<dbReference type="SUPFAM" id="SSF55804">
    <property type="entry name" value="Phoshotransferase/anion transport protein"/>
    <property type="match status" value="1"/>
</dbReference>
<evidence type="ECO:0000256" key="6">
    <source>
        <dbReference type="ARBA" id="ARBA00022683"/>
    </source>
</evidence>
<evidence type="ECO:0000256" key="2">
    <source>
        <dbReference type="ARBA" id="ARBA00022448"/>
    </source>
</evidence>
<organism evidence="12 13">
    <name type="scientific">Lucifera butyrica</name>
    <dbReference type="NCBI Taxonomy" id="1351585"/>
    <lineage>
        <taxon>Bacteria</taxon>
        <taxon>Bacillati</taxon>
        <taxon>Bacillota</taxon>
        <taxon>Negativicutes</taxon>
        <taxon>Veillonellales</taxon>
        <taxon>Veillonellaceae</taxon>
        <taxon>Lucifera</taxon>
    </lineage>
</organism>
<accession>A0A498RI97</accession>
<dbReference type="PANTHER" id="PTHR36203:SF1">
    <property type="entry name" value="ASCORBATE-SPECIFIC PTS SYSTEM EIIA COMPONENT"/>
    <property type="match status" value="1"/>
</dbReference>
<dbReference type="PANTHER" id="PTHR36203">
    <property type="entry name" value="ASCORBATE-SPECIFIC PTS SYSTEM EIIA COMPONENT"/>
    <property type="match status" value="1"/>
</dbReference>
<comment type="function">
    <text evidence="8">The phosphoenolpyruvate-dependent sugar phosphotransferase system (sugar PTS), a major carbohydrate active transport system, catalyzes the phosphorylation of incoming sugar substrates concomitantly with their translocation across the cell membrane. The enzyme II UlaABC PTS system is involved in ascorbate transport.</text>
</comment>
<evidence type="ECO:0000256" key="9">
    <source>
        <dbReference type="ARBA" id="ARBA00041175"/>
    </source>
</evidence>
<name>A0A498RI97_9FIRM</name>
<evidence type="ECO:0000256" key="3">
    <source>
        <dbReference type="ARBA" id="ARBA00022490"/>
    </source>
</evidence>
<dbReference type="Pfam" id="PF00359">
    <property type="entry name" value="PTS_EIIA_2"/>
    <property type="match status" value="1"/>
</dbReference>
<dbReference type="CDD" id="cd00211">
    <property type="entry name" value="PTS_IIA_fru"/>
    <property type="match status" value="1"/>
</dbReference>
<dbReference type="RefSeq" id="WP_122630683.1">
    <property type="nucleotide sequence ID" value="NZ_UPPP01000134.1"/>
</dbReference>
<sequence>MFKELMAKERVTFADGFDSWEDAVRAAARPLLRDGAIEETYIDSMIACINQYGPYIVIAPDIAMPHAQGGSGVRENAVSFMKVSRPVHFSDSREHDARLLFVLASVDNTSHLGMLQTLVEAISDEKFLSDLLQVEGMEELRRLIA</sequence>
<proteinExistence type="predicted"/>
<keyword evidence="3" id="KW-0963">Cytoplasm</keyword>
<evidence type="ECO:0000256" key="5">
    <source>
        <dbReference type="ARBA" id="ARBA00022679"/>
    </source>
</evidence>
<dbReference type="GO" id="GO:0016301">
    <property type="term" value="F:kinase activity"/>
    <property type="evidence" value="ECO:0007669"/>
    <property type="project" value="UniProtKB-KW"/>
</dbReference>
<dbReference type="GO" id="GO:0005737">
    <property type="term" value="C:cytoplasm"/>
    <property type="evidence" value="ECO:0007669"/>
    <property type="project" value="UniProtKB-SubCell"/>
</dbReference>
<evidence type="ECO:0000256" key="1">
    <source>
        <dbReference type="ARBA" id="ARBA00004496"/>
    </source>
</evidence>
<keyword evidence="7" id="KW-0418">Kinase</keyword>
<feature type="domain" description="PTS EIIA type-2" evidence="11">
    <location>
        <begin position="4"/>
        <end position="145"/>
    </location>
</feature>
<dbReference type="EMBL" id="UPPP01000134">
    <property type="protein sequence ID" value="VBB09833.1"/>
    <property type="molecule type" value="Genomic_DNA"/>
</dbReference>
<keyword evidence="6" id="KW-0598">Phosphotransferase system</keyword>
<evidence type="ECO:0000256" key="7">
    <source>
        <dbReference type="ARBA" id="ARBA00022777"/>
    </source>
</evidence>
<evidence type="ECO:0000259" key="11">
    <source>
        <dbReference type="PROSITE" id="PS51094"/>
    </source>
</evidence>
<keyword evidence="13" id="KW-1185">Reference proteome</keyword>
<evidence type="ECO:0000256" key="4">
    <source>
        <dbReference type="ARBA" id="ARBA00022553"/>
    </source>
</evidence>
<gene>
    <name evidence="12" type="ORF">LUCI_5131</name>
</gene>
<dbReference type="InterPro" id="IPR002178">
    <property type="entry name" value="PTS_EIIA_type-2_dom"/>
</dbReference>
<comment type="subcellular location">
    <subcellularLocation>
        <location evidence="1">Cytoplasm</location>
    </subcellularLocation>
</comment>
<keyword evidence="5 12" id="KW-0808">Transferase</keyword>
<dbReference type="PROSITE" id="PS00372">
    <property type="entry name" value="PTS_EIIA_TYPE_2_HIS"/>
    <property type="match status" value="1"/>
</dbReference>
<reference evidence="12 13" key="1">
    <citation type="submission" date="2018-06" db="EMBL/GenBank/DDBJ databases">
        <authorList>
            <person name="Strepis N."/>
        </authorList>
    </citation>
    <scope>NUCLEOTIDE SEQUENCE [LARGE SCALE GENOMIC DNA]</scope>
    <source>
        <strain evidence="12">LUCI</strain>
    </source>
</reference>